<evidence type="ECO:0000259" key="9">
    <source>
        <dbReference type="PROSITE" id="PS51762"/>
    </source>
</evidence>
<accession>A0A0D2CKU2</accession>
<feature type="compositionally biased region" description="Polar residues" evidence="6">
    <location>
        <begin position="534"/>
        <end position="544"/>
    </location>
</feature>
<evidence type="ECO:0000313" key="10">
    <source>
        <dbReference type="EMBL" id="KIW65896.1"/>
    </source>
</evidence>
<dbReference type="GO" id="GO:0052861">
    <property type="term" value="F:endo-1,3(4)-beta-glucanase activity"/>
    <property type="evidence" value="ECO:0007669"/>
    <property type="project" value="UniProtKB-EC"/>
</dbReference>
<dbReference type="Pfam" id="PF01822">
    <property type="entry name" value="WSC"/>
    <property type="match status" value="1"/>
</dbReference>
<dbReference type="FunFam" id="2.60.120.200:FF:000114">
    <property type="entry name" value="Probable endo-1,3(4)-beta-glucanase NFIA_089530"/>
    <property type="match status" value="1"/>
</dbReference>
<feature type="compositionally biased region" description="Low complexity" evidence="6">
    <location>
        <begin position="757"/>
        <end position="774"/>
    </location>
</feature>
<dbReference type="EMBL" id="KN846960">
    <property type="protein sequence ID" value="KIW65896.1"/>
    <property type="molecule type" value="Genomic_DNA"/>
</dbReference>
<feature type="region of interest" description="Disordered" evidence="6">
    <location>
        <begin position="709"/>
        <end position="782"/>
    </location>
</feature>
<feature type="compositionally biased region" description="Polar residues" evidence="6">
    <location>
        <begin position="710"/>
        <end position="736"/>
    </location>
</feature>
<dbReference type="STRING" id="5601.A0A0D2CKU2"/>
<dbReference type="PANTHER" id="PTHR10963">
    <property type="entry name" value="GLYCOSYL HYDROLASE-RELATED"/>
    <property type="match status" value="1"/>
</dbReference>
<dbReference type="PANTHER" id="PTHR10963:SF24">
    <property type="entry name" value="GLYCOSIDASE C21B10.07-RELATED"/>
    <property type="match status" value="1"/>
</dbReference>
<dbReference type="EC" id="3.2.1.6" evidence="3"/>
<comment type="catalytic activity">
    <reaction evidence="1">
        <text>Endohydrolysis of (1-&gt;3)- or (1-&gt;4)-linkages in beta-D-glucans when the glucose residue whose reducing group is involved in the linkage to be hydrolyzed is itself substituted at C-3.</text>
        <dbReference type="EC" id="3.2.1.6"/>
    </reaction>
</comment>
<dbReference type="InterPro" id="IPR000757">
    <property type="entry name" value="Beta-glucanase-like"/>
</dbReference>
<feature type="compositionally biased region" description="Low complexity" evidence="6">
    <location>
        <begin position="545"/>
        <end position="604"/>
    </location>
</feature>
<evidence type="ECO:0000256" key="5">
    <source>
        <dbReference type="ARBA" id="ARBA00023295"/>
    </source>
</evidence>
<feature type="compositionally biased region" description="Low complexity" evidence="6">
    <location>
        <begin position="984"/>
        <end position="995"/>
    </location>
</feature>
<sequence>MAVHSLCHRSVAVRLIFACFIYLQCAAAITGSVYQLDTEYSGANFFQGWDFFTGGDPTGGFVTYYSKSSAQLTGLISASDTSPVYIGSDYNSLIGSTQAAGRPSVRISTQRSWTHGLFIGDFNHAPGGICGTWPAFWTLGPNWPNNGEIDIMEGVNQVTYNAATLHTSPVCSIAGDSRTMTGQLSNNDCAYYPGYNVGCGVRDNRTTSFGAGFNAVGGGVYAMHWTSDYIRVWFFPRNAIPADITNKTPNPSSWGLPAANLQGSCNIDQHFQGHKVILNNAFCGEYAGATSVWNSTANSCAASTGYSTCNAYVAAVPGAFQNAYWSINSIRIYQLVDSNPNATNTNSPYIASNQPTQSTAVATTSSSTPVPTTSLCPTYNFTVVQSGVYKYEIECGVNIGGSDLGKPYPSYSYTNFEGCVAGCTYWNTYNATNICGGVTYNVASNACYWKRNVGSSPAQAGFNSARLIYYAYPEVTDDPRMQTTRSSSTSYIATSVTPVYYAPPGVTTTTSFSLITETPTANITDGGALGGGASSTEDTSWTSGPISTSATTVPATSSPALLSSSTRAMTALSLTSSTSMPSGSSSSPIPSSTTSGGTSNQASTPAQGTSAQSPILLSTSPVVSVPSGSVASSATGQLQSPSSALTTTPGVTTDGYMLSSMSPVPSSGSSPIGSSSLGTPASSMLDSAVLASQTSSTTVVVSVTSSLATGQLSSQESSRSVPDSQTTSASISTSELSTTSVPEISSSSSVPVPPTTPTTADVSTIEPPTSTTTSDVLPGPTEVVSDNGAAFSFAGCLGPRPNSPFANSFTLVEDSPSMSIERCVSDCSLDVFAGLFDTQCYCSSYSLPTDRSEDFIEYPVSACNTTCPGDPTQKCGGRVSPPSSPSRIVKRQITNAQGDLILLTLYNNTGIDGDVGSSSTTTTMSTTSVMVTDGPGLVSTTSDSMSMSMSMSGTFSTPPPPLFTSSVPPFSTSGSQTDNPVLNTPLTGSTSTSSPLLTGTLTSSASSMLTLSPTIISTVYTTICAYHPVICPTRTETCLTTTVTLLHCGCTDMPAPTVPMTTTVVEGCPITPAPHRNPGFDNHGMNKQHQGGPPAEGGGDAPDRDNADTPPMTTLTIPCAESISSLEASVTAWSAAVAAAAAAAGNIHAPVPYSFPISFPMASSASEASATKTVTLSLVVATAPFPFSVPPVPAPSARNGTNANGTWHGEVMNMTVVPVALTAMETGPGPSAGMFAGTGGANVPVHGMKSGGASATRRTRARESGILSDWALIFSSAIALFLVFSV</sequence>
<dbReference type="InterPro" id="IPR050546">
    <property type="entry name" value="Glycosyl_Hydrlase_16"/>
</dbReference>
<feature type="compositionally biased region" description="Polar residues" evidence="6">
    <location>
        <begin position="605"/>
        <end position="617"/>
    </location>
</feature>
<keyword evidence="11" id="KW-1185">Reference proteome</keyword>
<protein>
    <recommendedName>
        <fullName evidence="3">endo-1,3(4)-beta-glucanase</fullName>
        <ecNumber evidence="3">3.2.1.6</ecNumber>
    </recommendedName>
</protein>
<feature type="region of interest" description="Disordered" evidence="6">
    <location>
        <begin position="964"/>
        <end position="995"/>
    </location>
</feature>
<keyword evidence="7" id="KW-0472">Membrane</keyword>
<dbReference type="GO" id="GO:0009251">
    <property type="term" value="P:glucan catabolic process"/>
    <property type="evidence" value="ECO:0007669"/>
    <property type="project" value="TreeGrafter"/>
</dbReference>
<reference evidence="10 11" key="1">
    <citation type="submission" date="2015-01" db="EMBL/GenBank/DDBJ databases">
        <title>The Genome Sequence of Capronia semiimmersa CBS27337.</title>
        <authorList>
            <consortium name="The Broad Institute Genomics Platform"/>
            <person name="Cuomo C."/>
            <person name="de Hoog S."/>
            <person name="Gorbushina A."/>
            <person name="Stielow B."/>
            <person name="Teixiera M."/>
            <person name="Abouelleil A."/>
            <person name="Chapman S.B."/>
            <person name="Priest M."/>
            <person name="Young S.K."/>
            <person name="Wortman J."/>
            <person name="Nusbaum C."/>
            <person name="Birren B."/>
        </authorList>
    </citation>
    <scope>NUCLEOTIDE SEQUENCE [LARGE SCALE GENOMIC DNA]</scope>
    <source>
        <strain evidence="10 11">CBS 27337</strain>
    </source>
</reference>
<dbReference type="Pfam" id="PF26113">
    <property type="entry name" value="GH16_XgeA"/>
    <property type="match status" value="1"/>
</dbReference>
<evidence type="ECO:0000256" key="2">
    <source>
        <dbReference type="ARBA" id="ARBA00006865"/>
    </source>
</evidence>
<dbReference type="InterPro" id="IPR013320">
    <property type="entry name" value="ConA-like_dom_sf"/>
</dbReference>
<evidence type="ECO:0000256" key="6">
    <source>
        <dbReference type="SAM" id="MobiDB-lite"/>
    </source>
</evidence>
<dbReference type="PROSITE" id="PS51762">
    <property type="entry name" value="GH16_2"/>
    <property type="match status" value="1"/>
</dbReference>
<dbReference type="Gene3D" id="2.60.120.200">
    <property type="match status" value="1"/>
</dbReference>
<feature type="compositionally biased region" description="Low complexity" evidence="6">
    <location>
        <begin position="964"/>
        <end position="975"/>
    </location>
</feature>
<evidence type="ECO:0000313" key="11">
    <source>
        <dbReference type="Proteomes" id="UP000054266"/>
    </source>
</evidence>
<dbReference type="CDD" id="cd02181">
    <property type="entry name" value="GH16_fungal_Lam16A_glucanase"/>
    <property type="match status" value="1"/>
</dbReference>
<evidence type="ECO:0000256" key="4">
    <source>
        <dbReference type="ARBA" id="ARBA00022801"/>
    </source>
</evidence>
<dbReference type="PROSITE" id="PS51212">
    <property type="entry name" value="WSC"/>
    <property type="match status" value="1"/>
</dbReference>
<organism evidence="10 11">
    <name type="scientific">Phialophora macrospora</name>
    <dbReference type="NCBI Taxonomy" id="1851006"/>
    <lineage>
        <taxon>Eukaryota</taxon>
        <taxon>Fungi</taxon>
        <taxon>Dikarya</taxon>
        <taxon>Ascomycota</taxon>
        <taxon>Pezizomycotina</taxon>
        <taxon>Eurotiomycetes</taxon>
        <taxon>Chaetothyriomycetidae</taxon>
        <taxon>Chaetothyriales</taxon>
        <taxon>Herpotrichiellaceae</taxon>
        <taxon>Phialophora</taxon>
    </lineage>
</organism>
<keyword evidence="7" id="KW-0812">Transmembrane</keyword>
<feature type="region of interest" description="Disordered" evidence="6">
    <location>
        <begin position="1074"/>
        <end position="1114"/>
    </location>
</feature>
<dbReference type="Proteomes" id="UP000054266">
    <property type="component" value="Unassembled WGS sequence"/>
</dbReference>
<feature type="compositionally biased region" description="Low complexity" evidence="6">
    <location>
        <begin position="737"/>
        <end position="750"/>
    </location>
</feature>
<feature type="compositionally biased region" description="Polar residues" evidence="6">
    <location>
        <begin position="637"/>
        <end position="651"/>
    </location>
</feature>
<evidence type="ECO:0000256" key="3">
    <source>
        <dbReference type="ARBA" id="ARBA00012599"/>
    </source>
</evidence>
<dbReference type="InterPro" id="IPR002889">
    <property type="entry name" value="WSC_carb-bd"/>
</dbReference>
<dbReference type="SUPFAM" id="SSF49899">
    <property type="entry name" value="Concanavalin A-like lectins/glucanases"/>
    <property type="match status" value="1"/>
</dbReference>
<feature type="domain" description="WSC" evidence="8">
    <location>
        <begin position="790"/>
        <end position="888"/>
    </location>
</feature>
<feature type="compositionally biased region" description="Low complexity" evidence="6">
    <location>
        <begin position="659"/>
        <end position="678"/>
    </location>
</feature>
<keyword evidence="5" id="KW-0326">Glycosidase</keyword>
<keyword evidence="4" id="KW-0378">Hydrolase</keyword>
<keyword evidence="7" id="KW-1133">Transmembrane helix</keyword>
<evidence type="ECO:0000259" key="8">
    <source>
        <dbReference type="PROSITE" id="PS51212"/>
    </source>
</evidence>
<feature type="region of interest" description="Disordered" evidence="6">
    <location>
        <begin position="523"/>
        <end position="679"/>
    </location>
</feature>
<feature type="transmembrane region" description="Helical" evidence="7">
    <location>
        <begin position="12"/>
        <end position="34"/>
    </location>
</feature>
<dbReference type="SMART" id="SM00321">
    <property type="entry name" value="WSC"/>
    <property type="match status" value="1"/>
</dbReference>
<feature type="domain" description="GH16" evidence="9">
    <location>
        <begin position="27"/>
        <end position="295"/>
    </location>
</feature>
<gene>
    <name evidence="10" type="ORF">PV04_08111</name>
</gene>
<name>A0A0D2CKU2_9EURO</name>
<proteinExistence type="inferred from homology"/>
<evidence type="ECO:0000256" key="7">
    <source>
        <dbReference type="SAM" id="Phobius"/>
    </source>
</evidence>
<dbReference type="HOGENOM" id="CLU_258841_0_0_1"/>
<comment type="similarity">
    <text evidence="2">Belongs to the glycosyl hydrolase 16 family.</text>
</comment>
<feature type="compositionally biased region" description="Low complexity" evidence="6">
    <location>
        <begin position="618"/>
        <end position="636"/>
    </location>
</feature>
<evidence type="ECO:0000256" key="1">
    <source>
        <dbReference type="ARBA" id="ARBA00000124"/>
    </source>
</evidence>